<keyword evidence="2" id="KW-0677">Repeat</keyword>
<dbReference type="Gene3D" id="3.80.10.10">
    <property type="entry name" value="Ribonuclease Inhibitor"/>
    <property type="match status" value="1"/>
</dbReference>
<organism evidence="10 11">
    <name type="scientific">Rubroshorea leprosula</name>
    <dbReference type="NCBI Taxonomy" id="152421"/>
    <lineage>
        <taxon>Eukaryota</taxon>
        <taxon>Viridiplantae</taxon>
        <taxon>Streptophyta</taxon>
        <taxon>Embryophyta</taxon>
        <taxon>Tracheophyta</taxon>
        <taxon>Spermatophyta</taxon>
        <taxon>Magnoliopsida</taxon>
        <taxon>eudicotyledons</taxon>
        <taxon>Gunneridae</taxon>
        <taxon>Pentapetalae</taxon>
        <taxon>rosids</taxon>
        <taxon>malvids</taxon>
        <taxon>Malvales</taxon>
        <taxon>Dipterocarpaceae</taxon>
        <taxon>Rubroshorea</taxon>
    </lineage>
</organism>
<feature type="coiled-coil region" evidence="6">
    <location>
        <begin position="35"/>
        <end position="93"/>
    </location>
</feature>
<evidence type="ECO:0000256" key="6">
    <source>
        <dbReference type="SAM" id="Coils"/>
    </source>
</evidence>
<gene>
    <name evidence="10" type="ORF">SLEP1_g12188</name>
</gene>
<evidence type="ECO:0000256" key="3">
    <source>
        <dbReference type="ARBA" id="ARBA00022741"/>
    </source>
</evidence>
<dbReference type="GO" id="GO:0043531">
    <property type="term" value="F:ADP binding"/>
    <property type="evidence" value="ECO:0007669"/>
    <property type="project" value="InterPro"/>
</dbReference>
<dbReference type="InterPro" id="IPR042197">
    <property type="entry name" value="Apaf_helical"/>
</dbReference>
<dbReference type="Pfam" id="PF18052">
    <property type="entry name" value="Rx_N"/>
    <property type="match status" value="1"/>
</dbReference>
<dbReference type="InterPro" id="IPR058922">
    <property type="entry name" value="WHD_DRP"/>
</dbReference>
<evidence type="ECO:0000259" key="8">
    <source>
        <dbReference type="Pfam" id="PF23559"/>
    </source>
</evidence>
<proteinExistence type="predicted"/>
<dbReference type="EMBL" id="BPVZ01000014">
    <property type="protein sequence ID" value="GKU99320.1"/>
    <property type="molecule type" value="Genomic_DNA"/>
</dbReference>
<sequence length="822" mass="92717">MASVVLGPIVDATISKVIAAATEQINLAVSWKVELKRLCSKLDMIRAVLQDAESRQVGDVAVKLWLGKLRDVVREAEDVLDEVVCERREQEVRIQKQMEKKVCLFFTFSNRFIFRLKMANKIKNLIASIVEINEEATEFGLQSRLASHEPRSNPQTTYSCPSCCPRVIGREDDVSTIVDLLVDSSNKEPLSVISVVGKGGLGKTTLRAFGGSSVCDLELEAIGKQIAKKCRGVPLVANVIGASLSYRRDRGEWVSVDNNFDAWGTSSSGDDSGEWINQALQLSFDHLPNHLKQCFAFCSIFPKDFEIEKAMLIQLWMAEGFLQPSKRSSMEDIGDKYFNDLLSYSLFLDEERDSTSKIKSCKMHGLIHNLATSISKSETLTLKAGSEGNIAQVLHLNLVDAEEMVPANFVEVAGKLHSLFLKGDVLCKMPDSFKRLRILSCGGHSLWGANTNQLPTWIGEMKHLRYLDISYFQIKELPQIIMELYSLQTLRLKDLQTLQLFVVGPQEGSQIEELGCLSQLRGELRICNLEHIENSSEARKAKLSEKIGLHELRLEWADRNPEECSYDEDVLAGLKPPSYLRNLTMEYYGGEQCPSWMKPSLSQSFSLNNLGGLKISSCKKLKSIPSMSGLSSLEQLQIGDCLELTRIGDEEFAFPMSLRQLHIWSCPRLGTIGESMSTLTCLEELDLSECKDLKLVENFIRLVCLERLEIGGFSKESEEFPCLNSIHRLHAFLQVLVLCGWEKLTYLPPQIQRLTSLRELGIAVQPFSKLQLLQFIDYPELKKGCAKGSSLEWFKNFHIPDIEIDYVYRHPTRRRLSPYSET</sequence>
<dbReference type="GO" id="GO:0051707">
    <property type="term" value="P:response to other organism"/>
    <property type="evidence" value="ECO:0007669"/>
    <property type="project" value="UniProtKB-ARBA"/>
</dbReference>
<dbReference type="Gene3D" id="1.10.8.430">
    <property type="entry name" value="Helical domain of apoptotic protease-activating factors"/>
    <property type="match status" value="1"/>
</dbReference>
<keyword evidence="11" id="KW-1185">Reference proteome</keyword>
<dbReference type="Gene3D" id="3.40.50.300">
    <property type="entry name" value="P-loop containing nucleotide triphosphate hydrolases"/>
    <property type="match status" value="1"/>
</dbReference>
<dbReference type="InterPro" id="IPR032675">
    <property type="entry name" value="LRR_dom_sf"/>
</dbReference>
<dbReference type="SUPFAM" id="SSF52540">
    <property type="entry name" value="P-loop containing nucleoside triphosphate hydrolases"/>
    <property type="match status" value="2"/>
</dbReference>
<comment type="caution">
    <text evidence="10">The sequence shown here is derived from an EMBL/GenBank/DDBJ whole genome shotgun (WGS) entry which is preliminary data.</text>
</comment>
<dbReference type="PRINTS" id="PR00364">
    <property type="entry name" value="DISEASERSIST"/>
</dbReference>
<keyword evidence="4" id="KW-0611">Plant defense</keyword>
<dbReference type="InterPro" id="IPR027417">
    <property type="entry name" value="P-loop_NTPase"/>
</dbReference>
<feature type="domain" description="Disease resistance protein winged helix" evidence="8">
    <location>
        <begin position="300"/>
        <end position="371"/>
    </location>
</feature>
<dbReference type="Pfam" id="PF25019">
    <property type="entry name" value="LRR_R13L1-DRL21"/>
    <property type="match status" value="1"/>
</dbReference>
<keyword evidence="5" id="KW-0067">ATP-binding</keyword>
<keyword evidence="1" id="KW-0433">Leucine-rich repeat</keyword>
<dbReference type="AlphaFoldDB" id="A0AAV5IHJ0"/>
<accession>A0AAV5IHJ0</accession>
<dbReference type="GO" id="GO:0005524">
    <property type="term" value="F:ATP binding"/>
    <property type="evidence" value="ECO:0007669"/>
    <property type="project" value="UniProtKB-KW"/>
</dbReference>
<evidence type="ECO:0000259" key="9">
    <source>
        <dbReference type="Pfam" id="PF25019"/>
    </source>
</evidence>
<evidence type="ECO:0000256" key="1">
    <source>
        <dbReference type="ARBA" id="ARBA00022614"/>
    </source>
</evidence>
<dbReference type="Gene3D" id="1.20.5.4130">
    <property type="match status" value="1"/>
</dbReference>
<dbReference type="Pfam" id="PF23559">
    <property type="entry name" value="WHD_DRP"/>
    <property type="match status" value="1"/>
</dbReference>
<evidence type="ECO:0000256" key="4">
    <source>
        <dbReference type="ARBA" id="ARBA00022821"/>
    </source>
</evidence>
<evidence type="ECO:0000313" key="11">
    <source>
        <dbReference type="Proteomes" id="UP001054252"/>
    </source>
</evidence>
<evidence type="ECO:0000259" key="7">
    <source>
        <dbReference type="Pfam" id="PF18052"/>
    </source>
</evidence>
<dbReference type="Gene3D" id="1.10.10.10">
    <property type="entry name" value="Winged helix-like DNA-binding domain superfamily/Winged helix DNA-binding domain"/>
    <property type="match status" value="1"/>
</dbReference>
<evidence type="ECO:0000313" key="10">
    <source>
        <dbReference type="EMBL" id="GKU99320.1"/>
    </source>
</evidence>
<dbReference type="InterPro" id="IPR036388">
    <property type="entry name" value="WH-like_DNA-bd_sf"/>
</dbReference>
<dbReference type="InterPro" id="IPR056789">
    <property type="entry name" value="LRR_R13L1-DRL21"/>
</dbReference>
<keyword evidence="3" id="KW-0547">Nucleotide-binding</keyword>
<reference evidence="10 11" key="1">
    <citation type="journal article" date="2021" name="Commun. Biol.">
        <title>The genome of Shorea leprosula (Dipterocarpaceae) highlights the ecological relevance of drought in aseasonal tropical rainforests.</title>
        <authorList>
            <person name="Ng K.K.S."/>
            <person name="Kobayashi M.J."/>
            <person name="Fawcett J.A."/>
            <person name="Hatakeyama M."/>
            <person name="Paape T."/>
            <person name="Ng C.H."/>
            <person name="Ang C.C."/>
            <person name="Tnah L.H."/>
            <person name="Lee C.T."/>
            <person name="Nishiyama T."/>
            <person name="Sese J."/>
            <person name="O'Brien M.J."/>
            <person name="Copetti D."/>
            <person name="Mohd Noor M.I."/>
            <person name="Ong R.C."/>
            <person name="Putra M."/>
            <person name="Sireger I.Z."/>
            <person name="Indrioko S."/>
            <person name="Kosugi Y."/>
            <person name="Izuno A."/>
            <person name="Isagi Y."/>
            <person name="Lee S.L."/>
            <person name="Shimizu K.K."/>
        </authorList>
    </citation>
    <scope>NUCLEOTIDE SEQUENCE [LARGE SCALE GENOMIC DNA]</scope>
    <source>
        <strain evidence="10">214</strain>
    </source>
</reference>
<feature type="domain" description="R13L1/DRL21-like LRR repeat region" evidence="9">
    <location>
        <begin position="511"/>
        <end position="641"/>
    </location>
</feature>
<protein>
    <submittedName>
        <fullName evidence="10">Uncharacterized protein</fullName>
    </submittedName>
</protein>
<dbReference type="FunFam" id="1.10.10.10:FF:000322">
    <property type="entry name" value="Probable disease resistance protein At1g63360"/>
    <property type="match status" value="1"/>
</dbReference>
<evidence type="ECO:0000256" key="5">
    <source>
        <dbReference type="ARBA" id="ARBA00022840"/>
    </source>
</evidence>
<dbReference type="GO" id="GO:0006952">
    <property type="term" value="P:defense response"/>
    <property type="evidence" value="ECO:0007669"/>
    <property type="project" value="UniProtKB-KW"/>
</dbReference>
<name>A0AAV5IHJ0_9ROSI</name>
<dbReference type="PANTHER" id="PTHR36766">
    <property type="entry name" value="PLANT BROAD-SPECTRUM MILDEW RESISTANCE PROTEIN RPW8"/>
    <property type="match status" value="1"/>
</dbReference>
<evidence type="ECO:0000256" key="2">
    <source>
        <dbReference type="ARBA" id="ARBA00022737"/>
    </source>
</evidence>
<feature type="domain" description="Disease resistance N-terminal" evidence="7">
    <location>
        <begin position="10"/>
        <end position="97"/>
    </location>
</feature>
<dbReference type="PANTHER" id="PTHR36766:SF70">
    <property type="entry name" value="DISEASE RESISTANCE PROTEIN RGA4"/>
    <property type="match status" value="1"/>
</dbReference>
<dbReference type="InterPro" id="IPR041118">
    <property type="entry name" value="Rx_N"/>
</dbReference>
<dbReference type="Proteomes" id="UP001054252">
    <property type="component" value="Unassembled WGS sequence"/>
</dbReference>
<keyword evidence="6" id="KW-0175">Coiled coil</keyword>
<dbReference type="SUPFAM" id="SSF52058">
    <property type="entry name" value="L domain-like"/>
    <property type="match status" value="1"/>
</dbReference>